<keyword evidence="6" id="KW-0723">Serine/threonine-protein kinase</keyword>
<dbReference type="EMBL" id="JAMSHJ010000007">
    <property type="protein sequence ID" value="KAI5390139.1"/>
    <property type="molecule type" value="Genomic_DNA"/>
</dbReference>
<accession>A0A9D4VWH7</accession>
<reference evidence="8 9" key="1">
    <citation type="journal article" date="2022" name="Nat. Genet.">
        <title>Improved pea reference genome and pan-genome highlight genomic features and evolutionary characteristics.</title>
        <authorList>
            <person name="Yang T."/>
            <person name="Liu R."/>
            <person name="Luo Y."/>
            <person name="Hu S."/>
            <person name="Wang D."/>
            <person name="Wang C."/>
            <person name="Pandey M.K."/>
            <person name="Ge S."/>
            <person name="Xu Q."/>
            <person name="Li N."/>
            <person name="Li G."/>
            <person name="Huang Y."/>
            <person name="Saxena R.K."/>
            <person name="Ji Y."/>
            <person name="Li M."/>
            <person name="Yan X."/>
            <person name="He Y."/>
            <person name="Liu Y."/>
            <person name="Wang X."/>
            <person name="Xiang C."/>
            <person name="Varshney R.K."/>
            <person name="Ding H."/>
            <person name="Gao S."/>
            <person name="Zong X."/>
        </authorList>
    </citation>
    <scope>NUCLEOTIDE SEQUENCE [LARGE SCALE GENOMIC DNA]</scope>
    <source>
        <strain evidence="8 9">cv. Zhongwan 6</strain>
    </source>
</reference>
<feature type="domain" description="Protein kinase" evidence="7">
    <location>
        <begin position="3"/>
        <end position="251"/>
    </location>
</feature>
<evidence type="ECO:0000256" key="1">
    <source>
        <dbReference type="ARBA" id="ARBA00022679"/>
    </source>
</evidence>
<dbReference type="InterPro" id="IPR008271">
    <property type="entry name" value="Ser/Thr_kinase_AS"/>
</dbReference>
<dbReference type="CDD" id="cd06606">
    <property type="entry name" value="STKc_MAPKKK"/>
    <property type="match status" value="1"/>
</dbReference>
<evidence type="ECO:0000313" key="9">
    <source>
        <dbReference type="Proteomes" id="UP001058974"/>
    </source>
</evidence>
<keyword evidence="4 5" id="KW-0067">ATP-binding</keyword>
<name>A0A9D4VWH7_PEA</name>
<evidence type="ECO:0000313" key="8">
    <source>
        <dbReference type="EMBL" id="KAI5390139.1"/>
    </source>
</evidence>
<evidence type="ECO:0000256" key="4">
    <source>
        <dbReference type="ARBA" id="ARBA00022840"/>
    </source>
</evidence>
<dbReference type="PANTHER" id="PTHR48011">
    <property type="entry name" value="CCR4-NOT TRANSCRIPTIONAL COMPLEX SUBUNIT CAF120-RELATED"/>
    <property type="match status" value="1"/>
</dbReference>
<feature type="binding site" evidence="5">
    <location>
        <position position="30"/>
    </location>
    <ligand>
        <name>ATP</name>
        <dbReference type="ChEBI" id="CHEBI:30616"/>
    </ligand>
</feature>
<dbReference type="InterPro" id="IPR052751">
    <property type="entry name" value="Plant_MAPKKK"/>
</dbReference>
<dbReference type="GO" id="GO:0007165">
    <property type="term" value="P:signal transduction"/>
    <property type="evidence" value="ECO:0007669"/>
    <property type="project" value="TreeGrafter"/>
</dbReference>
<dbReference type="SUPFAM" id="SSF56112">
    <property type="entry name" value="Protein kinase-like (PK-like)"/>
    <property type="match status" value="1"/>
</dbReference>
<dbReference type="SMART" id="SM00220">
    <property type="entry name" value="S_TKc"/>
    <property type="match status" value="1"/>
</dbReference>
<evidence type="ECO:0000259" key="7">
    <source>
        <dbReference type="PROSITE" id="PS50011"/>
    </source>
</evidence>
<organism evidence="8 9">
    <name type="scientific">Pisum sativum</name>
    <name type="common">Garden pea</name>
    <name type="synonym">Lathyrus oleraceus</name>
    <dbReference type="NCBI Taxonomy" id="3888"/>
    <lineage>
        <taxon>Eukaryota</taxon>
        <taxon>Viridiplantae</taxon>
        <taxon>Streptophyta</taxon>
        <taxon>Embryophyta</taxon>
        <taxon>Tracheophyta</taxon>
        <taxon>Spermatophyta</taxon>
        <taxon>Magnoliopsida</taxon>
        <taxon>eudicotyledons</taxon>
        <taxon>Gunneridae</taxon>
        <taxon>Pentapetalae</taxon>
        <taxon>rosids</taxon>
        <taxon>fabids</taxon>
        <taxon>Fabales</taxon>
        <taxon>Fabaceae</taxon>
        <taxon>Papilionoideae</taxon>
        <taxon>50 kb inversion clade</taxon>
        <taxon>NPAAA clade</taxon>
        <taxon>Hologalegina</taxon>
        <taxon>IRL clade</taxon>
        <taxon>Fabeae</taxon>
        <taxon>Lathyrus</taxon>
    </lineage>
</organism>
<proteinExistence type="inferred from homology"/>
<dbReference type="InterPro" id="IPR000719">
    <property type="entry name" value="Prot_kinase_dom"/>
</dbReference>
<dbReference type="GO" id="GO:0004674">
    <property type="term" value="F:protein serine/threonine kinase activity"/>
    <property type="evidence" value="ECO:0007669"/>
    <property type="project" value="UniProtKB-KW"/>
</dbReference>
<dbReference type="AlphaFoldDB" id="A0A9D4VWH7"/>
<evidence type="ECO:0000256" key="6">
    <source>
        <dbReference type="RuleBase" id="RU000304"/>
    </source>
</evidence>
<dbReference type="PANTHER" id="PTHR48011:SF4">
    <property type="entry name" value="MITOGEN-ACTIVATED PROTEIN KINASE KINASE KINASE 19"/>
    <property type="match status" value="1"/>
</dbReference>
<evidence type="ECO:0000256" key="5">
    <source>
        <dbReference type="PROSITE-ProRule" id="PRU10141"/>
    </source>
</evidence>
<gene>
    <name evidence="8" type="ORF">KIW84_075462</name>
</gene>
<comment type="similarity">
    <text evidence="6">Belongs to the protein kinase superfamily.</text>
</comment>
<evidence type="ECO:0000256" key="2">
    <source>
        <dbReference type="ARBA" id="ARBA00022741"/>
    </source>
</evidence>
<keyword evidence="2 5" id="KW-0547">Nucleotide-binding</keyword>
<evidence type="ECO:0000256" key="3">
    <source>
        <dbReference type="ARBA" id="ARBA00022777"/>
    </source>
</evidence>
<comment type="caution">
    <text evidence="8">The sequence shown here is derived from an EMBL/GenBank/DDBJ whole genome shotgun (WGS) entry which is preliminary data.</text>
</comment>
<dbReference type="PROSITE" id="PS00107">
    <property type="entry name" value="PROTEIN_KINASE_ATP"/>
    <property type="match status" value="1"/>
</dbReference>
<sequence length="402" mass="44710">MKWNRGHIIGHGSTATVSLATVNGEVFAVKSSEVSCSEPLKREERILSSLCYANPYVVTYKGCDISTENNSNKLMYNIFMEYMPFGTVSQHGGLLDEQTIVCYTRQVVNGLEHLHSKGLVHCDIKGANILIGEQGAKIGDFGCAKSVNEAAAPIRGTPVFMAPEVARGEEQGYASDIWSLGCTIIEMFTGSSPWPNADDPISALFHIAYSNEVPRIPFSLSDQAKDFLEKCLRKNPKERFTASQLLKHPFLEELSSSSKQVVESNSYSPTSILEQGFWSSMEESESLKFSNLIHTKSVDTLVDDRIKRLTGEPCLAWWHDDHDDVDENWITIRENEVDSFCNCWSELGSTSDDELALKGLVESNVKDRISGHVCREGNFVGSNFNFHVGIVKMLFPSTLDEL</sequence>
<protein>
    <recommendedName>
        <fullName evidence="7">Protein kinase domain-containing protein</fullName>
    </recommendedName>
</protein>
<dbReference type="PROSITE" id="PS00108">
    <property type="entry name" value="PROTEIN_KINASE_ST"/>
    <property type="match status" value="1"/>
</dbReference>
<dbReference type="Gramene" id="Psat07G0546200-T2">
    <property type="protein sequence ID" value="KAI5390139.1"/>
    <property type="gene ID" value="KIW84_075462"/>
</dbReference>
<dbReference type="Pfam" id="PF00069">
    <property type="entry name" value="Pkinase"/>
    <property type="match status" value="1"/>
</dbReference>
<dbReference type="GO" id="GO:0005524">
    <property type="term" value="F:ATP binding"/>
    <property type="evidence" value="ECO:0007669"/>
    <property type="project" value="UniProtKB-UniRule"/>
</dbReference>
<dbReference type="InterPro" id="IPR011009">
    <property type="entry name" value="Kinase-like_dom_sf"/>
</dbReference>
<dbReference type="PROSITE" id="PS50011">
    <property type="entry name" value="PROTEIN_KINASE_DOM"/>
    <property type="match status" value="1"/>
</dbReference>
<keyword evidence="1" id="KW-0808">Transferase</keyword>
<keyword evidence="9" id="KW-1185">Reference proteome</keyword>
<dbReference type="Proteomes" id="UP001058974">
    <property type="component" value="Chromosome 7"/>
</dbReference>
<dbReference type="Gene3D" id="1.10.510.10">
    <property type="entry name" value="Transferase(Phosphotransferase) domain 1"/>
    <property type="match status" value="1"/>
</dbReference>
<dbReference type="InterPro" id="IPR017441">
    <property type="entry name" value="Protein_kinase_ATP_BS"/>
</dbReference>
<keyword evidence="3" id="KW-0418">Kinase</keyword>